<evidence type="ECO:0000256" key="1">
    <source>
        <dbReference type="SAM" id="SignalP"/>
    </source>
</evidence>
<proteinExistence type="predicted"/>
<reference evidence="2 3" key="1">
    <citation type="journal article" date="2018" name="Sci. Rep.">
        <title>Genomic signatures of local adaptation to the degree of environmental predictability in rotifers.</title>
        <authorList>
            <person name="Franch-Gras L."/>
            <person name="Hahn C."/>
            <person name="Garcia-Roger E.M."/>
            <person name="Carmona M.J."/>
            <person name="Serra M."/>
            <person name="Gomez A."/>
        </authorList>
    </citation>
    <scope>NUCLEOTIDE SEQUENCE [LARGE SCALE GENOMIC DNA]</scope>
    <source>
        <strain evidence="2">HYR1</strain>
    </source>
</reference>
<dbReference type="AlphaFoldDB" id="A0A3M7RPJ1"/>
<name>A0A3M7RPJ1_BRAPC</name>
<evidence type="ECO:0000313" key="3">
    <source>
        <dbReference type="Proteomes" id="UP000276133"/>
    </source>
</evidence>
<accession>A0A3M7RPJ1</accession>
<keyword evidence="1" id="KW-0732">Signal</keyword>
<keyword evidence="3" id="KW-1185">Reference proteome</keyword>
<dbReference type="Proteomes" id="UP000276133">
    <property type="component" value="Unassembled WGS sequence"/>
</dbReference>
<protein>
    <submittedName>
        <fullName evidence="2">Uncharacterized protein</fullName>
    </submittedName>
</protein>
<gene>
    <name evidence="2" type="ORF">BpHYR1_026905</name>
</gene>
<evidence type="ECO:0000313" key="2">
    <source>
        <dbReference type="EMBL" id="RNA25245.1"/>
    </source>
</evidence>
<sequence>MKLLFKYLGASFFVFGKEAVVANCVYKSTVWNIDIEADHYFLQSVAIGKFEQKFHVNTLDFFVYGGVEGSEPEAALCRPHFYAHVFVARGSDAVQQGRQQRVPVRRCVGSDRSAHVLDGELLRVFFAADYGKNVREWFESANGIAGRISF</sequence>
<feature type="chain" id="PRO_5017978753" evidence="1">
    <location>
        <begin position="20"/>
        <end position="150"/>
    </location>
</feature>
<dbReference type="EMBL" id="REGN01002955">
    <property type="protein sequence ID" value="RNA25245.1"/>
    <property type="molecule type" value="Genomic_DNA"/>
</dbReference>
<organism evidence="2 3">
    <name type="scientific">Brachionus plicatilis</name>
    <name type="common">Marine rotifer</name>
    <name type="synonym">Brachionus muelleri</name>
    <dbReference type="NCBI Taxonomy" id="10195"/>
    <lineage>
        <taxon>Eukaryota</taxon>
        <taxon>Metazoa</taxon>
        <taxon>Spiralia</taxon>
        <taxon>Gnathifera</taxon>
        <taxon>Rotifera</taxon>
        <taxon>Eurotatoria</taxon>
        <taxon>Monogononta</taxon>
        <taxon>Pseudotrocha</taxon>
        <taxon>Ploima</taxon>
        <taxon>Brachionidae</taxon>
        <taxon>Brachionus</taxon>
    </lineage>
</organism>
<comment type="caution">
    <text evidence="2">The sequence shown here is derived from an EMBL/GenBank/DDBJ whole genome shotgun (WGS) entry which is preliminary data.</text>
</comment>
<feature type="signal peptide" evidence="1">
    <location>
        <begin position="1"/>
        <end position="19"/>
    </location>
</feature>